<dbReference type="Gene3D" id="3.10.350.10">
    <property type="entry name" value="LysM domain"/>
    <property type="match status" value="1"/>
</dbReference>
<sequence>MKKRIITLLMLCGIATPSLADELKLQPNHPDRYVVVKGDTLWGISGKFLKDPWRWPQIWKMNRAQIKNPHWIYPGDVVVLDTSSGHPELRLLRQTVQLEPNVIVEPLDQAAVPPISPSVIAPFLSQPLIVEEQQLHDAPEIIGAPEGRLVLSSGYRAYVSNIKDGDQQTWQIYRPGEKLVDPDTKESLGYEAIYLGDAKVVRFGEPATVTITRSKQDINAGDKLVPASDTQISSYVPHAPDSEVKGRILTSYSGASEIGRDNIVTINRGSSDGLEEGHVLAVFSDGEVIAREKTKQEQDPRDHIPQVNLDIKRGEDGKLIVNRRKDDADEPDTIKLPDERAGLVMVFRTFEHVSYALVMQSERPMHVNDWVQNP</sequence>
<evidence type="ECO:0000313" key="3">
    <source>
        <dbReference type="EMBL" id="GBG13805.1"/>
    </source>
</evidence>
<organism evidence="3 4">
    <name type="scientific">Novimethylophilus kurashikiensis</name>
    <dbReference type="NCBI Taxonomy" id="1825523"/>
    <lineage>
        <taxon>Bacteria</taxon>
        <taxon>Pseudomonadati</taxon>
        <taxon>Pseudomonadota</taxon>
        <taxon>Betaproteobacteria</taxon>
        <taxon>Nitrosomonadales</taxon>
        <taxon>Methylophilaceae</taxon>
        <taxon>Novimethylophilus</taxon>
    </lineage>
</organism>
<dbReference type="CDD" id="cd00118">
    <property type="entry name" value="LysM"/>
    <property type="match status" value="1"/>
</dbReference>
<dbReference type="AlphaFoldDB" id="A0A2R5F6W6"/>
<gene>
    <name evidence="3" type="ORF">NMK_1356</name>
</gene>
<dbReference type="OrthoDB" id="9765158at2"/>
<feature type="domain" description="LysM" evidence="2">
    <location>
        <begin position="31"/>
        <end position="80"/>
    </location>
</feature>
<proteinExistence type="predicted"/>
<dbReference type="PANTHER" id="PTHR34700">
    <property type="entry name" value="POTASSIUM BINDING PROTEIN KBP"/>
    <property type="match status" value="1"/>
</dbReference>
<name>A0A2R5F6W6_9PROT</name>
<accession>A0A2R5F6W6</accession>
<comment type="caution">
    <text evidence="3">The sequence shown here is derived from an EMBL/GenBank/DDBJ whole genome shotgun (WGS) entry which is preliminary data.</text>
</comment>
<evidence type="ECO:0000259" key="2">
    <source>
        <dbReference type="PROSITE" id="PS51782"/>
    </source>
</evidence>
<dbReference type="InterPro" id="IPR018392">
    <property type="entry name" value="LysM"/>
</dbReference>
<feature type="chain" id="PRO_5015336042" evidence="1">
    <location>
        <begin position="21"/>
        <end position="374"/>
    </location>
</feature>
<dbReference type="InterPro" id="IPR052196">
    <property type="entry name" value="Bact_Kbp"/>
</dbReference>
<dbReference type="SMART" id="SM00257">
    <property type="entry name" value="LysM"/>
    <property type="match status" value="1"/>
</dbReference>
<keyword evidence="1" id="KW-0732">Signal</keyword>
<feature type="signal peptide" evidence="1">
    <location>
        <begin position="1"/>
        <end position="20"/>
    </location>
</feature>
<keyword evidence="4" id="KW-1185">Reference proteome</keyword>
<dbReference type="Proteomes" id="UP000245081">
    <property type="component" value="Unassembled WGS sequence"/>
</dbReference>
<reference evidence="3 4" key="1">
    <citation type="journal article" date="2018" name="Environ. Microbiol.">
        <title>Isolation and genomic characterization of Novimethylophilus kurashikiensis gen. nov. sp. nov., a new lanthanide-dependent methylotrophic species of Methylophilaceae.</title>
        <authorList>
            <person name="Lv H."/>
            <person name="Sahin N."/>
            <person name="Tani A."/>
        </authorList>
    </citation>
    <scope>NUCLEOTIDE SEQUENCE [LARGE SCALE GENOMIC DNA]</scope>
    <source>
        <strain evidence="3 4">La2-4</strain>
    </source>
</reference>
<dbReference type="RefSeq" id="WP_109014966.1">
    <property type="nucleotide sequence ID" value="NZ_BDOQ01000003.1"/>
</dbReference>
<dbReference type="EMBL" id="BDOQ01000003">
    <property type="protein sequence ID" value="GBG13805.1"/>
    <property type="molecule type" value="Genomic_DNA"/>
</dbReference>
<dbReference type="Pfam" id="PF01476">
    <property type="entry name" value="LysM"/>
    <property type="match status" value="1"/>
</dbReference>
<dbReference type="InterPro" id="IPR036779">
    <property type="entry name" value="LysM_dom_sf"/>
</dbReference>
<protein>
    <submittedName>
        <fullName evidence="3">Peptidoglycan-binding protein LysM</fullName>
    </submittedName>
</protein>
<dbReference type="PROSITE" id="PS51782">
    <property type="entry name" value="LYSM"/>
    <property type="match status" value="1"/>
</dbReference>
<evidence type="ECO:0000313" key="4">
    <source>
        <dbReference type="Proteomes" id="UP000245081"/>
    </source>
</evidence>
<dbReference type="SUPFAM" id="SSF54106">
    <property type="entry name" value="LysM domain"/>
    <property type="match status" value="1"/>
</dbReference>
<evidence type="ECO:0000256" key="1">
    <source>
        <dbReference type="SAM" id="SignalP"/>
    </source>
</evidence>
<dbReference type="PANTHER" id="PTHR34700:SF4">
    <property type="entry name" value="PHAGE-LIKE ELEMENT PBSX PROTEIN XKDP"/>
    <property type="match status" value="1"/>
</dbReference>